<comment type="similarity">
    <text evidence="1 2">Belongs to the serpin family.</text>
</comment>
<gene>
    <name evidence="5" type="ORF">CCMP2556_LOCUS29941</name>
</gene>
<protein>
    <recommendedName>
        <fullName evidence="4">Serpin domain-containing protein</fullName>
    </recommendedName>
</protein>
<dbReference type="InterPro" id="IPR023796">
    <property type="entry name" value="Serpin_dom"/>
</dbReference>
<keyword evidence="3" id="KW-0732">Signal</keyword>
<dbReference type="Gene3D" id="2.30.39.10">
    <property type="entry name" value="Alpha-1-antitrypsin, domain 1"/>
    <property type="match status" value="1"/>
</dbReference>
<evidence type="ECO:0000256" key="3">
    <source>
        <dbReference type="SAM" id="SignalP"/>
    </source>
</evidence>
<dbReference type="Pfam" id="PF00079">
    <property type="entry name" value="Serpin"/>
    <property type="match status" value="1"/>
</dbReference>
<dbReference type="PANTHER" id="PTHR11461">
    <property type="entry name" value="SERINE PROTEASE INHIBITOR, SERPIN"/>
    <property type="match status" value="1"/>
</dbReference>
<evidence type="ECO:0000313" key="5">
    <source>
        <dbReference type="EMBL" id="CAK9060848.1"/>
    </source>
</evidence>
<dbReference type="InterPro" id="IPR036186">
    <property type="entry name" value="Serpin_sf"/>
</dbReference>
<dbReference type="PANTHER" id="PTHR11461:SF211">
    <property type="entry name" value="GH10112P-RELATED"/>
    <property type="match status" value="1"/>
</dbReference>
<dbReference type="SUPFAM" id="SSF56574">
    <property type="entry name" value="Serpins"/>
    <property type="match status" value="1"/>
</dbReference>
<evidence type="ECO:0000256" key="1">
    <source>
        <dbReference type="ARBA" id="ARBA00009500"/>
    </source>
</evidence>
<organism evidence="5 6">
    <name type="scientific">Durusdinium trenchii</name>
    <dbReference type="NCBI Taxonomy" id="1381693"/>
    <lineage>
        <taxon>Eukaryota</taxon>
        <taxon>Sar</taxon>
        <taxon>Alveolata</taxon>
        <taxon>Dinophyceae</taxon>
        <taxon>Suessiales</taxon>
        <taxon>Symbiodiniaceae</taxon>
        <taxon>Durusdinium</taxon>
    </lineage>
</organism>
<dbReference type="Proteomes" id="UP001642484">
    <property type="component" value="Unassembled WGS sequence"/>
</dbReference>
<evidence type="ECO:0000313" key="6">
    <source>
        <dbReference type="Proteomes" id="UP001642484"/>
    </source>
</evidence>
<feature type="chain" id="PRO_5045984981" description="Serpin domain-containing protein" evidence="3">
    <location>
        <begin position="25"/>
        <end position="416"/>
    </location>
</feature>
<sequence length="416" mass="45075">MSSKCYRRRAAVFLCLALFSFANQQTREDALAVGTAVAAVPLCAMPPVSAVGGLNAFGLGLFKLLSKKDAENVLISPMSLSVCLSMVAAGSTPDSTTEKEFLSVLGGHMASLPKTSAQMANSAWVRSAIKPEYIEAIKKDFEAEALPLTDPDPAPINKWVSERTSGLIPELFSGPLDPLTVLVLVNTIFFKGSWATVFDSANTKSGEFRGFASKMPCDMMWKKEKKLGYTDMPGYQAVQLPYSDKSTFATVILPKEEGPAGLEKLVEDFDWKQLLGFMEPSEVELRLPRFKVSAGGSMSDALKALGIKEAFESKNGFLRMSDDPLVYLNDVVHKATVLVNEEGTVAAAATGAVMATRCLPPPAMKATQMAPCFSLERWWSRSLRALTRASKEATRPRLPRWHAATQSAPTNACSLV</sequence>
<dbReference type="InterPro" id="IPR042185">
    <property type="entry name" value="Serpin_sf_2"/>
</dbReference>
<dbReference type="SMART" id="SM00093">
    <property type="entry name" value="SERPIN"/>
    <property type="match status" value="1"/>
</dbReference>
<name>A0ABP0NBI4_9DINO</name>
<accession>A0ABP0NBI4</accession>
<dbReference type="EMBL" id="CAXAMN010021562">
    <property type="protein sequence ID" value="CAK9060848.1"/>
    <property type="molecule type" value="Genomic_DNA"/>
</dbReference>
<dbReference type="Gene3D" id="3.30.497.10">
    <property type="entry name" value="Antithrombin, subunit I, domain 2"/>
    <property type="match status" value="1"/>
</dbReference>
<feature type="domain" description="Serpin" evidence="4">
    <location>
        <begin position="59"/>
        <end position="371"/>
    </location>
</feature>
<feature type="signal peptide" evidence="3">
    <location>
        <begin position="1"/>
        <end position="24"/>
    </location>
</feature>
<reference evidence="5 6" key="1">
    <citation type="submission" date="2024-02" db="EMBL/GenBank/DDBJ databases">
        <authorList>
            <person name="Chen Y."/>
            <person name="Shah S."/>
            <person name="Dougan E. K."/>
            <person name="Thang M."/>
            <person name="Chan C."/>
        </authorList>
    </citation>
    <scope>NUCLEOTIDE SEQUENCE [LARGE SCALE GENOMIC DNA]</scope>
</reference>
<keyword evidence="6" id="KW-1185">Reference proteome</keyword>
<comment type="caution">
    <text evidence="5">The sequence shown here is derived from an EMBL/GenBank/DDBJ whole genome shotgun (WGS) entry which is preliminary data.</text>
</comment>
<dbReference type="InterPro" id="IPR042178">
    <property type="entry name" value="Serpin_sf_1"/>
</dbReference>
<evidence type="ECO:0000259" key="4">
    <source>
        <dbReference type="SMART" id="SM00093"/>
    </source>
</evidence>
<proteinExistence type="inferred from homology"/>
<dbReference type="InterPro" id="IPR000215">
    <property type="entry name" value="Serpin_fam"/>
</dbReference>
<evidence type="ECO:0000256" key="2">
    <source>
        <dbReference type="RuleBase" id="RU000411"/>
    </source>
</evidence>